<keyword evidence="1" id="KW-0812">Transmembrane</keyword>
<organism evidence="2 3">
    <name type="scientific">Haloterrigena gelatinilytica</name>
    <dbReference type="NCBI Taxonomy" id="2741724"/>
    <lineage>
        <taxon>Archaea</taxon>
        <taxon>Methanobacteriati</taxon>
        <taxon>Methanobacteriota</taxon>
        <taxon>Stenosarchaea group</taxon>
        <taxon>Halobacteria</taxon>
        <taxon>Halobacteriales</taxon>
        <taxon>Natrialbaceae</taxon>
        <taxon>Haloterrigena</taxon>
    </lineage>
</organism>
<feature type="transmembrane region" description="Helical" evidence="1">
    <location>
        <begin position="144"/>
        <end position="160"/>
    </location>
</feature>
<feature type="transmembrane region" description="Helical" evidence="1">
    <location>
        <begin position="65"/>
        <end position="87"/>
    </location>
</feature>
<dbReference type="AlphaFoldDB" id="A0A8J8GND5"/>
<name>A0A8J8GND5_9EURY</name>
<keyword evidence="2" id="KW-0378">Hydrolase</keyword>
<dbReference type="InterPro" id="IPR007404">
    <property type="entry name" value="YdjM-like"/>
</dbReference>
<evidence type="ECO:0000256" key="1">
    <source>
        <dbReference type="SAM" id="Phobius"/>
    </source>
</evidence>
<feature type="transmembrane region" description="Helical" evidence="1">
    <location>
        <begin position="7"/>
        <end position="26"/>
    </location>
</feature>
<feature type="transmembrane region" description="Helical" evidence="1">
    <location>
        <begin position="94"/>
        <end position="124"/>
    </location>
</feature>
<reference evidence="2" key="1">
    <citation type="submission" date="2020-06" db="EMBL/GenBank/DDBJ databases">
        <title>Haloterrigena sp. nov., an extremely halophilic archaeon isolated from a saline sediment.</title>
        <authorList>
            <person name="Liu B.-B."/>
        </authorList>
    </citation>
    <scope>NUCLEOTIDE SEQUENCE</scope>
    <source>
        <strain evidence="2">SYSU A121-1</strain>
    </source>
</reference>
<dbReference type="Proteomes" id="UP000728647">
    <property type="component" value="Unassembled WGS sequence"/>
</dbReference>
<sequence>MSRVPDVLTHVLVGYVLGTLLSFRYARLRPAHVTLVTAGALVPDLMKIQLLVPDGLVAHVLGVPFAWSPIHTLVGSALVVGLGSLFVTPAQRPLAVALLAVGAGSHHALDLLLVTVSGEAYAVFWPLLEYRPPAGDLYLSSDRWPAVVAGLCALCVWLVGRRRDTDRTPLE</sequence>
<proteinExistence type="predicted"/>
<accession>A0A8J8GND5</accession>
<evidence type="ECO:0000313" key="2">
    <source>
        <dbReference type="EMBL" id="NUB91509.1"/>
    </source>
</evidence>
<dbReference type="RefSeq" id="WP_174702041.1">
    <property type="nucleotide sequence ID" value="NZ_JABURA010000001.1"/>
</dbReference>
<keyword evidence="1" id="KW-1133">Transmembrane helix</keyword>
<dbReference type="EMBL" id="JABURA010000001">
    <property type="protein sequence ID" value="NUB91509.1"/>
    <property type="molecule type" value="Genomic_DNA"/>
</dbReference>
<comment type="caution">
    <text evidence="2">The sequence shown here is derived from an EMBL/GenBank/DDBJ whole genome shotgun (WGS) entry which is preliminary data.</text>
</comment>
<gene>
    <name evidence="2" type="ORF">HT576_10835</name>
</gene>
<evidence type="ECO:0000313" key="3">
    <source>
        <dbReference type="Proteomes" id="UP000728647"/>
    </source>
</evidence>
<dbReference type="GO" id="GO:0016787">
    <property type="term" value="F:hydrolase activity"/>
    <property type="evidence" value="ECO:0007669"/>
    <property type="project" value="UniProtKB-KW"/>
</dbReference>
<dbReference type="Pfam" id="PF04307">
    <property type="entry name" value="YdjM"/>
    <property type="match status" value="1"/>
</dbReference>
<protein>
    <submittedName>
        <fullName evidence="2">Metal-dependent hydrolase</fullName>
    </submittedName>
</protein>
<keyword evidence="1" id="KW-0472">Membrane</keyword>